<feature type="compositionally biased region" description="Basic residues" evidence="1">
    <location>
        <begin position="849"/>
        <end position="860"/>
    </location>
</feature>
<feature type="compositionally biased region" description="Basic and acidic residues" evidence="1">
    <location>
        <begin position="635"/>
        <end position="644"/>
    </location>
</feature>
<gene>
    <name evidence="3" type="ORF">NCU06516</name>
</gene>
<dbReference type="Proteomes" id="UP000001805">
    <property type="component" value="Chromosome 4, Linkage Group IV"/>
</dbReference>
<accession>Q7S877</accession>
<dbReference type="GeneID" id="3877921"/>
<dbReference type="RefSeq" id="XP_961773.1">
    <property type="nucleotide sequence ID" value="XM_956680.2"/>
</dbReference>
<dbReference type="Pfam" id="PF09414">
    <property type="entry name" value="RNA_ligase"/>
    <property type="match status" value="1"/>
</dbReference>
<feature type="domain" description="RNA ligase" evidence="2">
    <location>
        <begin position="269"/>
        <end position="455"/>
    </location>
</feature>
<reference evidence="3 4" key="1">
    <citation type="journal article" date="2003" name="Nature">
        <title>The genome sequence of the filamentous fungus Neurospora crassa.</title>
        <authorList>
            <person name="Galagan J.E."/>
            <person name="Calvo S.E."/>
            <person name="Borkovich K.A."/>
            <person name="Selker E.U."/>
            <person name="Read N.D."/>
            <person name="Jaffe D."/>
            <person name="FitzHugh W."/>
            <person name="Ma L.J."/>
            <person name="Smirnov S."/>
            <person name="Purcell S."/>
            <person name="Rehman B."/>
            <person name="Elkins T."/>
            <person name="Engels R."/>
            <person name="Wang S."/>
            <person name="Nielsen C.B."/>
            <person name="Butler J."/>
            <person name="Endrizzi M."/>
            <person name="Qui D."/>
            <person name="Ianakiev P."/>
            <person name="Bell-Pedersen D."/>
            <person name="Nelson M.A."/>
            <person name="Werner-Washburne M."/>
            <person name="Selitrennikoff C.P."/>
            <person name="Kinsey J.A."/>
            <person name="Braun E.L."/>
            <person name="Zelter A."/>
            <person name="Schulte U."/>
            <person name="Kothe G.O."/>
            <person name="Jedd G."/>
            <person name="Mewes W."/>
            <person name="Staben C."/>
            <person name="Marcotte E."/>
            <person name="Greenberg D."/>
            <person name="Roy A."/>
            <person name="Foley K."/>
            <person name="Naylor J."/>
            <person name="Stange-Thomann N."/>
            <person name="Barrett R."/>
            <person name="Gnerre S."/>
            <person name="Kamal M."/>
            <person name="Kamvysselis M."/>
            <person name="Mauceli E."/>
            <person name="Bielke C."/>
            <person name="Rudd S."/>
            <person name="Frishman D."/>
            <person name="Krystofova S."/>
            <person name="Rasmussen C."/>
            <person name="Metzenberg R.L."/>
            <person name="Perkins D.D."/>
            <person name="Kroken S."/>
            <person name="Cogoni C."/>
            <person name="Macino G."/>
            <person name="Catcheside D."/>
            <person name="Li W."/>
            <person name="Pratt R.J."/>
            <person name="Osmani S.A."/>
            <person name="DeSouza C.P."/>
            <person name="Glass L."/>
            <person name="Orbach M.J."/>
            <person name="Berglund J.A."/>
            <person name="Voelker R."/>
            <person name="Yarden O."/>
            <person name="Plamann M."/>
            <person name="Seiler S."/>
            <person name="Dunlap J."/>
            <person name="Radford A."/>
            <person name="Aramayo R."/>
            <person name="Natvig D.O."/>
            <person name="Alex L.A."/>
            <person name="Mannhaupt G."/>
            <person name="Ebbole D.J."/>
            <person name="Freitag M."/>
            <person name="Paulsen I."/>
            <person name="Sachs M.S."/>
            <person name="Lander E.S."/>
            <person name="Nusbaum C."/>
            <person name="Birren B."/>
        </authorList>
    </citation>
    <scope>NUCLEOTIDE SEQUENCE [LARGE SCALE GENOMIC DNA]</scope>
    <source>
        <strain evidence="4">ATCC 24698 / 74-OR23-1A / CBS 708.71 / DSM 1257 / FGSC 987</strain>
    </source>
</reference>
<dbReference type="Gene3D" id="3.30.470.30">
    <property type="entry name" value="DNA ligase/mRNA capping enzyme"/>
    <property type="match status" value="1"/>
</dbReference>
<feature type="region of interest" description="Disordered" evidence="1">
    <location>
        <begin position="724"/>
        <end position="762"/>
    </location>
</feature>
<dbReference type="OMA" id="QPMSHRE"/>
<feature type="compositionally biased region" description="Polar residues" evidence="1">
    <location>
        <begin position="481"/>
        <end position="499"/>
    </location>
</feature>
<dbReference type="HOGENOM" id="CLU_340421_0_0_1"/>
<evidence type="ECO:0000313" key="3">
    <source>
        <dbReference type="EMBL" id="EAA32537.1"/>
    </source>
</evidence>
<dbReference type="Pfam" id="PF21189">
    <property type="entry name" value="PHA02142"/>
    <property type="match status" value="1"/>
</dbReference>
<dbReference type="SMR" id="Q7S877"/>
<feature type="compositionally biased region" description="Basic and acidic residues" evidence="1">
    <location>
        <begin position="612"/>
        <end position="627"/>
    </location>
</feature>
<dbReference type="InParanoid" id="Q7S877"/>
<feature type="region of interest" description="Disordered" evidence="1">
    <location>
        <begin position="826"/>
        <end position="860"/>
    </location>
</feature>
<protein>
    <recommendedName>
        <fullName evidence="2">RNA ligase domain-containing protein</fullName>
    </recommendedName>
</protein>
<evidence type="ECO:0000256" key="1">
    <source>
        <dbReference type="SAM" id="MobiDB-lite"/>
    </source>
</evidence>
<name>Q7S877_NEUCR</name>
<dbReference type="KEGG" id="ncr:NCU06516"/>
<feature type="compositionally biased region" description="Low complexity" evidence="1">
    <location>
        <begin position="749"/>
        <end position="762"/>
    </location>
</feature>
<dbReference type="AlphaFoldDB" id="Q7S877"/>
<dbReference type="InterPro" id="IPR021122">
    <property type="entry name" value="RNA_ligase_dom_REL/Rnl2"/>
</dbReference>
<dbReference type="EMBL" id="CM002239">
    <property type="protein sequence ID" value="EAA32537.1"/>
    <property type="molecule type" value="Genomic_DNA"/>
</dbReference>
<dbReference type="VEuPathDB" id="FungiDB:NCU06516"/>
<organism evidence="3 4">
    <name type="scientific">Neurospora crassa (strain ATCC 24698 / 74-OR23-1A / CBS 708.71 / DSM 1257 / FGSC 987)</name>
    <dbReference type="NCBI Taxonomy" id="367110"/>
    <lineage>
        <taxon>Eukaryota</taxon>
        <taxon>Fungi</taxon>
        <taxon>Dikarya</taxon>
        <taxon>Ascomycota</taxon>
        <taxon>Pezizomycotina</taxon>
        <taxon>Sordariomycetes</taxon>
        <taxon>Sordariomycetidae</taxon>
        <taxon>Sordariales</taxon>
        <taxon>Sordariaceae</taxon>
        <taxon>Neurospora</taxon>
    </lineage>
</organism>
<dbReference type="SUPFAM" id="SSF56091">
    <property type="entry name" value="DNA ligase/mRNA capping enzyme, catalytic domain"/>
    <property type="match status" value="1"/>
</dbReference>
<feature type="region of interest" description="Disordered" evidence="1">
    <location>
        <begin position="467"/>
        <end position="499"/>
    </location>
</feature>
<keyword evidence="4" id="KW-1185">Reference proteome</keyword>
<sequence length="860" mass="96001">MAAPSLFSSSRAAANLAWLAPEIQPMPMPLDTSRPIDNMASTNSTSHNFHCPATPADKRPVQLASVITPPRSPLTPTHQRKLVTVRRVQKVDMDRHKILDKVVIDGWTVAAARHSVREGQLAIFIEPDALLPAVDEYYWQFSQAGNRTWIKGKEYFRVATKCLGHPKNPRSQWVSQGLVLKLEDFPEINADVIRKGRLAMFEGEEISQQLVDYSDMLGVTKWEPHGTAGPNGNGNVLVKMPSFIQKTNIERVQNCLNLFIKEKYEHIIYQETIKLDGSSMSVYFVPKTSKYFGSLHRPHPGSEAQTVLSSGRFGVCSKTIDLPYSKDCPYWKAALANNLPAILEGLHQKNKNGTIAIQGELVGPGINGNHHNLPENSDPEFHVFSIWDIRNLKRWDPRVVKNFADAHNLKHVKVMGYHKLHDIAESHEDLISLAEVRGGEGIVFKSCVDGRWFKVLSPQWIVEQGDEKDALEANESKTGGKKNNISTGKKNNASTGNNVKTTDIYATSLGQVEEVKAEAKSFGQQQADNYDSRGMDRPKHTEVELREAEIQEEKMMMIENWLDNATPDDAKMKAEEALVTDHVKLKDTSEGTAEEALVTNKPEDIVERTAEDALVADKPEDTGKETSEGVSIQDVGEKSAEKEAGTLSDTLPPKEFDNVQDFMNAAVTWLGQPMSHREAIEEIGRIILTEMAINKENIQASMKDLAEVVLDELKFVTTGESIAHQEMPSKDDAPTNIAPTVPDTPKSPTNPDTPTTIDAPTIPHETNPAMEPVIVPELVTEPTQQITMGNPTPPASEHDDEQNELAGVNWDDYKVIKRGGQLVCIRREDYVPRSPPSMYPSAEEMARRREQRRRSRRSRR</sequence>
<dbReference type="OrthoDB" id="17053at2759"/>
<dbReference type="PaxDb" id="5141-EFNCRP00000006288"/>
<feature type="region of interest" description="Disordered" evidence="1">
    <location>
        <begin position="612"/>
        <end position="653"/>
    </location>
</feature>
<evidence type="ECO:0000313" key="4">
    <source>
        <dbReference type="Proteomes" id="UP000001805"/>
    </source>
</evidence>
<evidence type="ECO:0000259" key="2">
    <source>
        <dbReference type="Pfam" id="PF09414"/>
    </source>
</evidence>
<proteinExistence type="predicted"/>